<keyword evidence="6 7" id="KW-0539">Nucleus</keyword>
<dbReference type="InParanoid" id="A0A673AUJ2"/>
<dbReference type="GO" id="GO:0006325">
    <property type="term" value="P:chromatin organization"/>
    <property type="evidence" value="ECO:0007669"/>
    <property type="project" value="UniProtKB-KW"/>
</dbReference>
<reference evidence="11" key="2">
    <citation type="submission" date="2025-08" db="UniProtKB">
        <authorList>
            <consortium name="Ensembl"/>
        </authorList>
    </citation>
    <scope>IDENTIFICATION</scope>
</reference>
<feature type="compositionally biased region" description="Polar residues" evidence="8">
    <location>
        <begin position="521"/>
        <end position="531"/>
    </location>
</feature>
<name>A0A673AUJ2_9TELE</name>
<sequence length="726" mass="83176">MSKLSFRARALDAARPLPVYRRAELPQLTDCGFISRAVPQMPSGMDKDEELEHHLQRAMSAQQVFRERKENMVIPVPEAESNSTYYDRLYKGQVKVPKQLIHVQPLSLDLEQPDYDMDSEDETLLNRLNRKMDMKPLQFEIMVDRLEKASTHQEVSLAEAKRLLNEDDYLLKSVYDYWLRKRRNRCLIFQVKQENRDGSTNHHAYVAFRRRTEKMTTRKNRKNDEASYEKMLRLRREFSRTVTILEMIKKREKSKRELLHLTLEVVEKRYQLSDFNGDVLKTVALPLEEKAVYCAPVNVNNSSRHKTNVKAKMQKNQVSMREELTFDPTRPKNRCTKWERLFPPQRFPGRLPRAESIYRADVNQYDFHSSGEDEGNSTMVTPPTSDDENYPDGVFIFRRTDGCLYLSPRWDGGHVDIQPLHERHFLTKLSLSPDWMGLSRRRTGRGGRILLDRASCSLDSLLNQLDTYPGSWTRSRTVYPNEPVDLDQKLLMNSSSIPSLSQALKNIQTLRRCCFRPRPIQNQRITDSRTAGPSVEDRRFLDTPGSGGITEEQYYSHQQQLMKMKKQQLEQLQYNEAMSRATAPLDHQRNQSHRSPESTSRTLDSVSAHFAASAVVSTSPSAQDALRPPKTTGVPNCPGASRSSYSTSSSVSGVGLLSIPKQQSQVGAVYPTHHHNIRPSAPPPSALKLATLAAKVIPVSGLPRDIDEPDRQLNGLSENTQPMEVT</sequence>
<reference evidence="11" key="3">
    <citation type="submission" date="2025-09" db="UniProtKB">
        <authorList>
            <consortium name="Ensembl"/>
        </authorList>
    </citation>
    <scope>IDENTIFICATION</scope>
</reference>
<evidence type="ECO:0000256" key="3">
    <source>
        <dbReference type="ARBA" id="ARBA00022853"/>
    </source>
</evidence>
<evidence type="ECO:0000256" key="6">
    <source>
        <dbReference type="ARBA" id="ARBA00023242"/>
    </source>
</evidence>
<dbReference type="InterPro" id="IPR019542">
    <property type="entry name" value="Enhancer_polycomb-like_N"/>
</dbReference>
<accession>A0A673AUJ2</accession>
<organism evidence="11 12">
    <name type="scientific">Sphaeramia orbicularis</name>
    <name type="common">orbiculate cardinalfish</name>
    <dbReference type="NCBI Taxonomy" id="375764"/>
    <lineage>
        <taxon>Eukaryota</taxon>
        <taxon>Metazoa</taxon>
        <taxon>Chordata</taxon>
        <taxon>Craniata</taxon>
        <taxon>Vertebrata</taxon>
        <taxon>Euteleostomi</taxon>
        <taxon>Actinopterygii</taxon>
        <taxon>Neopterygii</taxon>
        <taxon>Teleostei</taxon>
        <taxon>Neoteleostei</taxon>
        <taxon>Acanthomorphata</taxon>
        <taxon>Gobiaria</taxon>
        <taxon>Kurtiformes</taxon>
        <taxon>Apogonoidei</taxon>
        <taxon>Apogonidae</taxon>
        <taxon>Apogoninae</taxon>
        <taxon>Sphaeramia</taxon>
    </lineage>
</organism>
<evidence type="ECO:0000259" key="10">
    <source>
        <dbReference type="Pfam" id="PF10513"/>
    </source>
</evidence>
<dbReference type="InterPro" id="IPR024943">
    <property type="entry name" value="Enhancer_polycomb"/>
</dbReference>
<feature type="region of interest" description="Disordered" evidence="8">
    <location>
        <begin position="521"/>
        <end position="550"/>
    </location>
</feature>
<feature type="region of interest" description="Disordered" evidence="8">
    <location>
        <begin position="305"/>
        <end position="324"/>
    </location>
</feature>
<keyword evidence="4 7" id="KW-0805">Transcription regulation</keyword>
<evidence type="ECO:0000256" key="7">
    <source>
        <dbReference type="RuleBase" id="RU361124"/>
    </source>
</evidence>
<evidence type="ECO:0000313" key="11">
    <source>
        <dbReference type="Ensembl" id="ENSSORP00005033009.1"/>
    </source>
</evidence>
<dbReference type="AlphaFoldDB" id="A0A673AUJ2"/>
<evidence type="ECO:0000256" key="2">
    <source>
        <dbReference type="ARBA" id="ARBA00008035"/>
    </source>
</evidence>
<dbReference type="PANTHER" id="PTHR14898">
    <property type="entry name" value="ENHANCER OF POLYCOMB"/>
    <property type="match status" value="1"/>
</dbReference>
<protein>
    <recommendedName>
        <fullName evidence="7">Enhancer of polycomb homolog</fullName>
    </recommendedName>
</protein>
<evidence type="ECO:0000256" key="4">
    <source>
        <dbReference type="ARBA" id="ARBA00023015"/>
    </source>
</evidence>
<dbReference type="Pfam" id="PF06752">
    <property type="entry name" value="E_Pc_C"/>
    <property type="match status" value="1"/>
</dbReference>
<dbReference type="Ensembl" id="ENSSORT00005033913.1">
    <property type="protein sequence ID" value="ENSSORP00005033009.1"/>
    <property type="gene ID" value="ENSSORG00005015648.1"/>
</dbReference>
<dbReference type="GO" id="GO:0035267">
    <property type="term" value="C:NuA4 histone acetyltransferase complex"/>
    <property type="evidence" value="ECO:0007669"/>
    <property type="project" value="InterPro"/>
</dbReference>
<feature type="compositionally biased region" description="Low complexity" evidence="8">
    <location>
        <begin position="641"/>
        <end position="653"/>
    </location>
</feature>
<dbReference type="InterPro" id="IPR009607">
    <property type="entry name" value="Enhancer_polycomb_C"/>
</dbReference>
<keyword evidence="12" id="KW-1185">Reference proteome</keyword>
<comment type="similarity">
    <text evidence="2 7">Belongs to the enhancer of polycomb family.</text>
</comment>
<comment type="subcellular location">
    <subcellularLocation>
        <location evidence="1 7">Nucleus</location>
    </subcellularLocation>
</comment>
<feature type="domain" description="Enhancer of polycomb C-terminal" evidence="9">
    <location>
        <begin position="549"/>
        <end position="619"/>
    </location>
</feature>
<dbReference type="Pfam" id="PF10513">
    <property type="entry name" value="EPL1"/>
    <property type="match status" value="1"/>
</dbReference>
<evidence type="ECO:0000256" key="8">
    <source>
        <dbReference type="SAM" id="MobiDB-lite"/>
    </source>
</evidence>
<keyword evidence="3" id="KW-0156">Chromatin regulator</keyword>
<keyword evidence="5 7" id="KW-0804">Transcription</keyword>
<evidence type="ECO:0000256" key="1">
    <source>
        <dbReference type="ARBA" id="ARBA00004123"/>
    </source>
</evidence>
<feature type="domain" description="Enhancer of polycomb-like N-terminal" evidence="10">
    <location>
        <begin position="8"/>
        <end position="148"/>
    </location>
</feature>
<feature type="compositionally biased region" description="Polar residues" evidence="8">
    <location>
        <begin position="714"/>
        <end position="726"/>
    </location>
</feature>
<feature type="region of interest" description="Disordered" evidence="8">
    <location>
        <begin position="702"/>
        <end position="726"/>
    </location>
</feature>
<dbReference type="Proteomes" id="UP000472271">
    <property type="component" value="Chromosome 21"/>
</dbReference>
<reference evidence="11" key="1">
    <citation type="submission" date="2019-06" db="EMBL/GenBank/DDBJ databases">
        <authorList>
            <consortium name="Wellcome Sanger Institute Data Sharing"/>
        </authorList>
    </citation>
    <scope>NUCLEOTIDE SEQUENCE [LARGE SCALE GENOMIC DNA]</scope>
</reference>
<evidence type="ECO:0000259" key="9">
    <source>
        <dbReference type="Pfam" id="PF06752"/>
    </source>
</evidence>
<gene>
    <name evidence="11" type="primary">epc2</name>
</gene>
<proteinExistence type="inferred from homology"/>
<dbReference type="GO" id="GO:0006357">
    <property type="term" value="P:regulation of transcription by RNA polymerase II"/>
    <property type="evidence" value="ECO:0007669"/>
    <property type="project" value="InterPro"/>
</dbReference>
<evidence type="ECO:0000313" key="12">
    <source>
        <dbReference type="Proteomes" id="UP000472271"/>
    </source>
</evidence>
<feature type="region of interest" description="Disordered" evidence="8">
    <location>
        <begin position="617"/>
        <end position="653"/>
    </location>
</feature>
<evidence type="ECO:0000256" key="5">
    <source>
        <dbReference type="ARBA" id="ARBA00023163"/>
    </source>
</evidence>
<dbReference type="GO" id="GO:0005634">
    <property type="term" value="C:nucleus"/>
    <property type="evidence" value="ECO:0007669"/>
    <property type="project" value="UniProtKB-SubCell"/>
</dbReference>
<feature type="region of interest" description="Disordered" evidence="8">
    <location>
        <begin position="583"/>
        <end position="603"/>
    </location>
</feature>